<accession>A0A9R1VJZ4</accession>
<reference evidence="1 2" key="1">
    <citation type="journal article" date="2017" name="Nat. Commun.">
        <title>Genome assembly with in vitro proximity ligation data and whole-genome triplication in lettuce.</title>
        <authorList>
            <person name="Reyes-Chin-Wo S."/>
            <person name="Wang Z."/>
            <person name="Yang X."/>
            <person name="Kozik A."/>
            <person name="Arikit S."/>
            <person name="Song C."/>
            <person name="Xia L."/>
            <person name="Froenicke L."/>
            <person name="Lavelle D.O."/>
            <person name="Truco M.J."/>
            <person name="Xia R."/>
            <person name="Zhu S."/>
            <person name="Xu C."/>
            <person name="Xu H."/>
            <person name="Xu X."/>
            <person name="Cox K."/>
            <person name="Korf I."/>
            <person name="Meyers B.C."/>
            <person name="Michelmore R.W."/>
        </authorList>
    </citation>
    <scope>NUCLEOTIDE SEQUENCE [LARGE SCALE GENOMIC DNA]</scope>
    <source>
        <strain evidence="2">cv. Salinas</strain>
        <tissue evidence="1">Seedlings</tissue>
    </source>
</reference>
<comment type="caution">
    <text evidence="1">The sequence shown here is derived from an EMBL/GenBank/DDBJ whole genome shotgun (WGS) entry which is preliminary data.</text>
</comment>
<evidence type="ECO:0000313" key="1">
    <source>
        <dbReference type="EMBL" id="KAJ0207403.1"/>
    </source>
</evidence>
<dbReference type="EMBL" id="NBSK02000005">
    <property type="protein sequence ID" value="KAJ0207403.1"/>
    <property type="molecule type" value="Genomic_DNA"/>
</dbReference>
<dbReference type="Proteomes" id="UP000235145">
    <property type="component" value="Unassembled WGS sequence"/>
</dbReference>
<proteinExistence type="predicted"/>
<organism evidence="1 2">
    <name type="scientific">Lactuca sativa</name>
    <name type="common">Garden lettuce</name>
    <dbReference type="NCBI Taxonomy" id="4236"/>
    <lineage>
        <taxon>Eukaryota</taxon>
        <taxon>Viridiplantae</taxon>
        <taxon>Streptophyta</taxon>
        <taxon>Embryophyta</taxon>
        <taxon>Tracheophyta</taxon>
        <taxon>Spermatophyta</taxon>
        <taxon>Magnoliopsida</taxon>
        <taxon>eudicotyledons</taxon>
        <taxon>Gunneridae</taxon>
        <taxon>Pentapetalae</taxon>
        <taxon>asterids</taxon>
        <taxon>campanulids</taxon>
        <taxon>Asterales</taxon>
        <taxon>Asteraceae</taxon>
        <taxon>Cichorioideae</taxon>
        <taxon>Cichorieae</taxon>
        <taxon>Lactucinae</taxon>
        <taxon>Lactuca</taxon>
    </lineage>
</organism>
<dbReference type="AlphaFoldDB" id="A0A9R1VJZ4"/>
<name>A0A9R1VJZ4_LACSA</name>
<evidence type="ECO:0000313" key="2">
    <source>
        <dbReference type="Proteomes" id="UP000235145"/>
    </source>
</evidence>
<keyword evidence="2" id="KW-1185">Reference proteome</keyword>
<gene>
    <name evidence="1" type="ORF">LSAT_V11C500281040</name>
</gene>
<sequence>MSHGMINFDYKVRHIMTEDFLQLWKEWESCGTTHMIHKIKQRPKLPTNGCMKELFMILMMSSSLLRTNLSKSHKNYQSRGLLVLKNYESLYSITLQKVSLNSNVVLVIVLDMKE</sequence>
<protein>
    <submittedName>
        <fullName evidence="1">Uncharacterized protein</fullName>
    </submittedName>
</protein>